<keyword evidence="1" id="KW-0472">Membrane</keyword>
<gene>
    <name evidence="2" type="ORF">KH142_09305</name>
</gene>
<evidence type="ECO:0000313" key="2">
    <source>
        <dbReference type="EMBL" id="MBS6941640.1"/>
    </source>
</evidence>
<keyword evidence="1" id="KW-0812">Transmembrane</keyword>
<proteinExistence type="predicted"/>
<name>A0A943YWA7_9ACTN</name>
<reference evidence="2" key="1">
    <citation type="submission" date="2021-02" db="EMBL/GenBank/DDBJ databases">
        <title>Infant gut strain persistence is associated with maternal origin, phylogeny, and functional potential including surface adhesion and iron acquisition.</title>
        <authorList>
            <person name="Lou Y.C."/>
        </authorList>
    </citation>
    <scope>NUCLEOTIDE SEQUENCE</scope>
    <source>
        <strain evidence="2">L2_039_000G1_dasL2_039_000G1_concoct_11</strain>
    </source>
</reference>
<evidence type="ECO:0000313" key="3">
    <source>
        <dbReference type="Proteomes" id="UP000727506"/>
    </source>
</evidence>
<keyword evidence="1" id="KW-1133">Transmembrane helix</keyword>
<dbReference type="EMBL" id="JAGZSV010000250">
    <property type="protein sequence ID" value="MBS6941640.1"/>
    <property type="molecule type" value="Genomic_DNA"/>
</dbReference>
<accession>A0A943YWA7</accession>
<feature type="non-terminal residue" evidence="2">
    <location>
        <position position="1"/>
    </location>
</feature>
<dbReference type="Proteomes" id="UP000727506">
    <property type="component" value="Unassembled WGS sequence"/>
</dbReference>
<feature type="transmembrane region" description="Helical" evidence="1">
    <location>
        <begin position="6"/>
        <end position="32"/>
    </location>
</feature>
<organism evidence="2 3">
    <name type="scientific">Slackia piriformis</name>
    <dbReference type="NCBI Taxonomy" id="626934"/>
    <lineage>
        <taxon>Bacteria</taxon>
        <taxon>Bacillati</taxon>
        <taxon>Actinomycetota</taxon>
        <taxon>Coriobacteriia</taxon>
        <taxon>Eggerthellales</taxon>
        <taxon>Eggerthellaceae</taxon>
        <taxon>Slackia</taxon>
    </lineage>
</organism>
<dbReference type="AlphaFoldDB" id="A0A943YWA7"/>
<comment type="caution">
    <text evidence="2">The sequence shown here is derived from an EMBL/GenBank/DDBJ whole genome shotgun (WGS) entry which is preliminary data.</text>
</comment>
<sequence length="68" mass="7384">ECGASCVAAACAVGVFTVSAVFVVAALVRIVARVRRLLLPSRRACGRRHRLSRIDSFSIRAKKGLRCR</sequence>
<evidence type="ECO:0000256" key="1">
    <source>
        <dbReference type="SAM" id="Phobius"/>
    </source>
</evidence>
<protein>
    <submittedName>
        <fullName evidence="2">Uncharacterized protein</fullName>
    </submittedName>
</protein>